<keyword evidence="6 7" id="KW-0333">Golgi apparatus</keyword>
<proteinExistence type="inferred from homology"/>
<dbReference type="InterPro" id="IPR007194">
    <property type="entry name" value="TRAPP_component"/>
</dbReference>
<comment type="caution">
    <text evidence="8">The sequence shown here is derived from an EMBL/GenBank/DDBJ whole genome shotgun (WGS) entry which is preliminary data.</text>
</comment>
<comment type="similarity">
    <text evidence="2 7">Belongs to the TRAPP small subunits family. BET3 subfamily.</text>
</comment>
<evidence type="ECO:0000256" key="7">
    <source>
        <dbReference type="PIRNR" id="PIRNR017479"/>
    </source>
</evidence>
<sequence length="163" mass="18529">MESRLLRRPVGTILERNVATKSKAEVNLHAFSLLFGSYMEYTLRRFPDQQNIERRLDETGYRLGPRILELVSFRERANRQLKIQPMLNFISTTIWRNLFGKSASLLKFPRGTWGIRDSEPLTNKYISPNLGGAAFIGGIIRGILCAANFECTVACHQIAPEKG</sequence>
<evidence type="ECO:0000256" key="1">
    <source>
        <dbReference type="ARBA" id="ARBA00004240"/>
    </source>
</evidence>
<keyword evidence="9" id="KW-1185">Reference proteome</keyword>
<evidence type="ECO:0000313" key="8">
    <source>
        <dbReference type="EMBL" id="KAJ4461877.1"/>
    </source>
</evidence>
<evidence type="ECO:0000313" key="9">
    <source>
        <dbReference type="Proteomes" id="UP001141327"/>
    </source>
</evidence>
<dbReference type="CDD" id="cd14943">
    <property type="entry name" value="TRAPPC5_Trs31"/>
    <property type="match status" value="1"/>
</dbReference>
<comment type="subunit">
    <text evidence="7">Part of the multisubunit TRAPP (transport protein particle) complex.</text>
</comment>
<gene>
    <name evidence="8" type="ORF">PAPYR_1562</name>
</gene>
<dbReference type="Pfam" id="PF04051">
    <property type="entry name" value="TRAPP"/>
    <property type="match status" value="1"/>
</dbReference>
<evidence type="ECO:0000256" key="2">
    <source>
        <dbReference type="ARBA" id="ARBA00006218"/>
    </source>
</evidence>
<dbReference type="SUPFAM" id="SSF111126">
    <property type="entry name" value="Ligand-binding domain in the NO signalling and Golgi transport"/>
    <property type="match status" value="1"/>
</dbReference>
<dbReference type="PIRSF" id="PIRSF017479">
    <property type="entry name" value="TRAPP_I_complex_Trs31"/>
    <property type="match status" value="1"/>
</dbReference>
<comment type="subcellular location">
    <subcellularLocation>
        <location evidence="1">Endoplasmic reticulum</location>
    </subcellularLocation>
    <subcellularLocation>
        <location evidence="7">Golgi apparatus</location>
        <location evidence="7">cis-Golgi network</location>
    </subcellularLocation>
</comment>
<evidence type="ECO:0000256" key="6">
    <source>
        <dbReference type="ARBA" id="ARBA00023034"/>
    </source>
</evidence>
<dbReference type="InterPro" id="IPR016696">
    <property type="entry name" value="TRAPP-I_su5"/>
</dbReference>
<keyword evidence="3 7" id="KW-0813">Transport</keyword>
<dbReference type="Gene3D" id="3.30.1380.20">
    <property type="entry name" value="Trafficking protein particle complex subunit 3"/>
    <property type="match status" value="1"/>
</dbReference>
<evidence type="ECO:0000256" key="5">
    <source>
        <dbReference type="ARBA" id="ARBA00022892"/>
    </source>
</evidence>
<evidence type="ECO:0000256" key="4">
    <source>
        <dbReference type="ARBA" id="ARBA00022824"/>
    </source>
</evidence>
<protein>
    <recommendedName>
        <fullName evidence="7">Trafficking protein particle complex subunit</fullName>
    </recommendedName>
</protein>
<evidence type="ECO:0000256" key="3">
    <source>
        <dbReference type="ARBA" id="ARBA00022448"/>
    </source>
</evidence>
<reference evidence="8" key="1">
    <citation type="journal article" date="2022" name="bioRxiv">
        <title>Genomics of Preaxostyla Flagellates Illuminates Evolutionary Transitions and the Path Towards Mitochondrial Loss.</title>
        <authorList>
            <person name="Novak L.V.F."/>
            <person name="Treitli S.C."/>
            <person name="Pyrih J."/>
            <person name="Halakuc P."/>
            <person name="Pipaliya S.V."/>
            <person name="Vacek V."/>
            <person name="Brzon O."/>
            <person name="Soukal P."/>
            <person name="Eme L."/>
            <person name="Dacks J.B."/>
            <person name="Karnkowska A."/>
            <person name="Elias M."/>
            <person name="Hampl V."/>
        </authorList>
    </citation>
    <scope>NUCLEOTIDE SEQUENCE</scope>
    <source>
        <strain evidence="8">RCP-MX</strain>
    </source>
</reference>
<dbReference type="PANTHER" id="PTHR20902:SF0">
    <property type="entry name" value="TRAFFICKING PROTEIN PARTICLE COMPLEX SUBUNIT 5"/>
    <property type="match status" value="1"/>
</dbReference>
<keyword evidence="4 7" id="KW-0256">Endoplasmic reticulum</keyword>
<dbReference type="EMBL" id="JAPMOS010000005">
    <property type="protein sequence ID" value="KAJ4461877.1"/>
    <property type="molecule type" value="Genomic_DNA"/>
</dbReference>
<accession>A0ABQ8URW5</accession>
<name>A0ABQ8URW5_9EUKA</name>
<dbReference type="InterPro" id="IPR024096">
    <property type="entry name" value="NO_sig/Golgi_transp_ligand-bd"/>
</dbReference>
<keyword evidence="5 7" id="KW-0931">ER-Golgi transport</keyword>
<dbReference type="Proteomes" id="UP001141327">
    <property type="component" value="Unassembled WGS sequence"/>
</dbReference>
<dbReference type="PANTHER" id="PTHR20902">
    <property type="entry name" value="41-2 PROTEIN ANTIGEN-RELATED"/>
    <property type="match status" value="1"/>
</dbReference>
<organism evidence="8 9">
    <name type="scientific">Paratrimastix pyriformis</name>
    <dbReference type="NCBI Taxonomy" id="342808"/>
    <lineage>
        <taxon>Eukaryota</taxon>
        <taxon>Metamonada</taxon>
        <taxon>Preaxostyla</taxon>
        <taxon>Paratrimastigidae</taxon>
        <taxon>Paratrimastix</taxon>
    </lineage>
</organism>